<comment type="caution">
    <text evidence="2">The sequence shown here is derived from an EMBL/GenBank/DDBJ whole genome shotgun (WGS) entry which is preliminary data.</text>
</comment>
<sequence>MDDTWRSRERQAITAASRIVPRQRLSISMDERRRGEVCAVTPKPSRIPVLASFASNLLTHSYNGTNLPRERSGSTPANRSMIIEKPGSSNGKESRLSASTSDSDSRQSSSTRLSRISLTFSSIGDVQLSSTLSNSSEILNGDKLHSDYSITLSLTTLFEHIKLVTVLDKTWIAGWSRNMEKVMPGTLHIGDQIICVNDREIETGVHSYIYGTAEPGAPMRVTIRKQPHAVMYTLVKPIHPSKWNLGITLHNGKNRVESIEEDSIAYRRGVPAELPSLKDPSKMTPACITDVNGKRLGLWSRNDELFRALECVRDGLEFTLTIQPYDFIKSVKLALKAQTKLYKAYC</sequence>
<keyword evidence="3" id="KW-1185">Reference proteome</keyword>
<reference evidence="3" key="1">
    <citation type="submission" date="2022-10" db="EMBL/GenBank/DDBJ databases">
        <title>Genome assembly of Pristionchus species.</title>
        <authorList>
            <person name="Yoshida K."/>
            <person name="Sommer R.J."/>
        </authorList>
    </citation>
    <scope>NUCLEOTIDE SEQUENCE [LARGE SCALE GENOMIC DNA]</scope>
    <source>
        <strain evidence="3">RS5460</strain>
    </source>
</reference>
<name>A0AAN5ID19_9BILA</name>
<evidence type="ECO:0000256" key="1">
    <source>
        <dbReference type="SAM" id="MobiDB-lite"/>
    </source>
</evidence>
<feature type="region of interest" description="Disordered" evidence="1">
    <location>
        <begin position="61"/>
        <end position="110"/>
    </location>
</feature>
<accession>A0AAN5ID19</accession>
<evidence type="ECO:0000313" key="3">
    <source>
        <dbReference type="Proteomes" id="UP001328107"/>
    </source>
</evidence>
<evidence type="ECO:0000313" key="2">
    <source>
        <dbReference type="EMBL" id="GMR61783.1"/>
    </source>
</evidence>
<proteinExistence type="predicted"/>
<evidence type="ECO:0008006" key="4">
    <source>
        <dbReference type="Google" id="ProtNLM"/>
    </source>
</evidence>
<organism evidence="2 3">
    <name type="scientific">Pristionchus mayeri</name>
    <dbReference type="NCBI Taxonomy" id="1317129"/>
    <lineage>
        <taxon>Eukaryota</taxon>
        <taxon>Metazoa</taxon>
        <taxon>Ecdysozoa</taxon>
        <taxon>Nematoda</taxon>
        <taxon>Chromadorea</taxon>
        <taxon>Rhabditida</taxon>
        <taxon>Rhabditina</taxon>
        <taxon>Diplogasteromorpha</taxon>
        <taxon>Diplogasteroidea</taxon>
        <taxon>Neodiplogasteridae</taxon>
        <taxon>Pristionchus</taxon>
    </lineage>
</organism>
<gene>
    <name evidence="2" type="ORF">PMAYCL1PPCAC_31978</name>
</gene>
<feature type="compositionally biased region" description="Low complexity" evidence="1">
    <location>
        <begin position="96"/>
        <end position="110"/>
    </location>
</feature>
<dbReference type="AlphaFoldDB" id="A0AAN5ID19"/>
<protein>
    <recommendedName>
        <fullName evidence="4">PDZ domain-containing protein</fullName>
    </recommendedName>
</protein>
<dbReference type="Proteomes" id="UP001328107">
    <property type="component" value="Unassembled WGS sequence"/>
</dbReference>
<dbReference type="EMBL" id="BTRK01000006">
    <property type="protein sequence ID" value="GMR61783.1"/>
    <property type="molecule type" value="Genomic_DNA"/>
</dbReference>